<comment type="caution">
    <text evidence="1">The sequence shown here is derived from an EMBL/GenBank/DDBJ whole genome shotgun (WGS) entry which is preliminary data.</text>
</comment>
<dbReference type="EMBL" id="JBELOE010000064">
    <property type="protein sequence ID" value="MER2490665.1"/>
    <property type="molecule type" value="Genomic_DNA"/>
</dbReference>
<sequence length="206" mass="23278">MTQNNEIPAGYWQDSKGSLVPESMIKPIDKARNELVYEVVEKALELREALAKFKASTFADIDAFVELSAEEYDVKLGGKKGNVTLHSFDGRYKIVRSIQEHIAFDERLQAARELIDACLKEWTKDSVPELKAIIDRAFDVDKEGKINTARVLGLRRLDIKDERWLKAMTAVSEALQVVGSKSYIRLYKRVGDSQQYVPISLDLAGV</sequence>
<dbReference type="Pfam" id="PF11363">
    <property type="entry name" value="DUF3164"/>
    <property type="match status" value="1"/>
</dbReference>
<reference evidence="1 2" key="1">
    <citation type="submission" date="2024-06" db="EMBL/GenBank/DDBJ databases">
        <authorList>
            <person name="Chen R.Y."/>
        </authorList>
    </citation>
    <scope>NUCLEOTIDE SEQUENCE [LARGE SCALE GENOMIC DNA]</scope>
    <source>
        <strain evidence="1 2">D2</strain>
    </source>
</reference>
<evidence type="ECO:0000313" key="1">
    <source>
        <dbReference type="EMBL" id="MER2490665.1"/>
    </source>
</evidence>
<dbReference type="InterPro" id="IPR021505">
    <property type="entry name" value="Phage_B3_Orf6"/>
</dbReference>
<organism evidence="1 2">
    <name type="scientific">Catenovulum sediminis</name>
    <dbReference type="NCBI Taxonomy" id="1740262"/>
    <lineage>
        <taxon>Bacteria</taxon>
        <taxon>Pseudomonadati</taxon>
        <taxon>Pseudomonadota</taxon>
        <taxon>Gammaproteobacteria</taxon>
        <taxon>Alteromonadales</taxon>
        <taxon>Alteromonadaceae</taxon>
        <taxon>Catenovulum</taxon>
    </lineage>
</organism>
<gene>
    <name evidence="1" type="ORF">ABS311_02040</name>
</gene>
<protein>
    <submittedName>
        <fullName evidence="1">DUF3164 family protein</fullName>
    </submittedName>
</protein>
<proteinExistence type="predicted"/>
<keyword evidence="2" id="KW-1185">Reference proteome</keyword>
<evidence type="ECO:0000313" key="2">
    <source>
        <dbReference type="Proteomes" id="UP001467690"/>
    </source>
</evidence>
<accession>A0ABV1RCS8</accession>
<name>A0ABV1RCS8_9ALTE</name>
<dbReference type="Proteomes" id="UP001467690">
    <property type="component" value="Unassembled WGS sequence"/>
</dbReference>
<dbReference type="RefSeq" id="WP_350400406.1">
    <property type="nucleotide sequence ID" value="NZ_JBELOE010000064.1"/>
</dbReference>